<dbReference type="InterPro" id="IPR050179">
    <property type="entry name" value="Trans_hexapeptide_repeat"/>
</dbReference>
<name>A0A2V1MZX8_9LACO</name>
<dbReference type="SUPFAM" id="SSF51161">
    <property type="entry name" value="Trimeric LpxA-like enzymes"/>
    <property type="match status" value="1"/>
</dbReference>
<dbReference type="RefSeq" id="WP_109250270.1">
    <property type="nucleotide sequence ID" value="NZ_QCXQ01000002.1"/>
</dbReference>
<comment type="caution">
    <text evidence="1">The sequence shown here is derived from an EMBL/GenBank/DDBJ whole genome shotgun (WGS) entry which is preliminary data.</text>
</comment>
<evidence type="ECO:0000313" key="2">
    <source>
        <dbReference type="Proteomes" id="UP000245080"/>
    </source>
</evidence>
<keyword evidence="2" id="KW-1185">Reference proteome</keyword>
<reference evidence="1 2" key="1">
    <citation type="journal article" date="2018" name="Int. J. Syst. Evol. Microbiol.">
        <title>Lactobacillus bambusae sp. nov., isolated from a traditional fermented Ma-bamboo shoots of Taiwan.</title>
        <authorList>
            <person name="Wang L.-T."/>
        </authorList>
    </citation>
    <scope>NUCLEOTIDE SEQUENCE [LARGE SCALE GENOMIC DNA]</scope>
    <source>
        <strain evidence="1 2">BS-W1</strain>
    </source>
</reference>
<dbReference type="InterPro" id="IPR001451">
    <property type="entry name" value="Hexapep"/>
</dbReference>
<dbReference type="CDD" id="cd03349">
    <property type="entry name" value="LbH_XAT"/>
    <property type="match status" value="1"/>
</dbReference>
<proteinExistence type="predicted"/>
<evidence type="ECO:0000313" key="1">
    <source>
        <dbReference type="EMBL" id="PWG00323.1"/>
    </source>
</evidence>
<protein>
    <submittedName>
        <fullName evidence="1">Acetyltransferase</fullName>
    </submittedName>
</protein>
<dbReference type="Pfam" id="PF00132">
    <property type="entry name" value="Hexapep"/>
    <property type="match status" value="1"/>
</dbReference>
<accession>A0A2V1MZX8</accession>
<gene>
    <name evidence="1" type="ORF">DCM90_05175</name>
</gene>
<dbReference type="EMBL" id="QCXQ01000002">
    <property type="protein sequence ID" value="PWG00323.1"/>
    <property type="molecule type" value="Genomic_DNA"/>
</dbReference>
<dbReference type="AlphaFoldDB" id="A0A2V1MZX8"/>
<dbReference type="InterPro" id="IPR011004">
    <property type="entry name" value="Trimer_LpxA-like_sf"/>
</dbReference>
<keyword evidence="1" id="KW-0808">Transferase</keyword>
<dbReference type="GO" id="GO:0016740">
    <property type="term" value="F:transferase activity"/>
    <property type="evidence" value="ECO:0007669"/>
    <property type="project" value="UniProtKB-KW"/>
</dbReference>
<dbReference type="OrthoDB" id="9801697at2"/>
<organism evidence="1 2">
    <name type="scientific">Levilactobacillus bambusae</name>
    <dbReference type="NCBI Taxonomy" id="2024736"/>
    <lineage>
        <taxon>Bacteria</taxon>
        <taxon>Bacillati</taxon>
        <taxon>Bacillota</taxon>
        <taxon>Bacilli</taxon>
        <taxon>Lactobacillales</taxon>
        <taxon>Lactobacillaceae</taxon>
        <taxon>Levilactobacillus</taxon>
    </lineage>
</organism>
<dbReference type="PANTHER" id="PTHR43300">
    <property type="entry name" value="ACETYLTRANSFERASE"/>
    <property type="match status" value="1"/>
</dbReference>
<dbReference type="Proteomes" id="UP000245080">
    <property type="component" value="Unassembled WGS sequence"/>
</dbReference>
<sequence length="250" mass="28000">MVKININEHVRQYFDDHHVSFGGQLVDGFQIISADNVQIETDTGFWFGAATKLLTNIGCHSYTNSELSLTSKIGRYSSVGPHVQIMGSQHAVNRFSVSPLTYWDVKPEYGKDSENQFNPVPFNDLGGDDKRKVTIGNDVWVGQDVLFKAGVTVGDGAIIGARAVVTKNVPPYAIIGGVPAKVIRYRYPRYIIDKLLELQWWNYSIRDFKGIYGDDLIDNFIDKLATLIRNGEIEEFHPTVITASDLDELN</sequence>
<dbReference type="Gene3D" id="2.160.10.10">
    <property type="entry name" value="Hexapeptide repeat proteins"/>
    <property type="match status" value="1"/>
</dbReference>
<dbReference type="PANTHER" id="PTHR43300:SF11">
    <property type="entry name" value="ACETYLTRANSFERASE RV3034C-RELATED"/>
    <property type="match status" value="1"/>
</dbReference>